<evidence type="ECO:0000313" key="5">
    <source>
        <dbReference type="Proteomes" id="UP000661691"/>
    </source>
</evidence>
<dbReference type="EMBL" id="JACXAH010000030">
    <property type="protein sequence ID" value="MBD1373606.1"/>
    <property type="molecule type" value="Genomic_DNA"/>
</dbReference>
<comment type="similarity">
    <text evidence="1">Belongs to the NAD(P)H dehydrogenase (quinone) family.</text>
</comment>
<dbReference type="AlphaFoldDB" id="A0A926RYK8"/>
<sequence length="197" mass="22500">MKHLVIYAHPNPKSFSQAIQETIVEELRANHNDVNTRDLYQMGFNPILASSDFEQLHAGQVPSDIKAEQDLVKWADILTFIYPIWWGGMPAILKGYIDRVFAYNFAYKYENGVPLGLLNDKKVMVFNPTGSSDELYEQIGMHEAIEKTSDLGIFKFCNMEVLEHKFFGGVPSVDQTVRERYLKETKAIISKYTNVGV</sequence>
<dbReference type="InterPro" id="IPR003680">
    <property type="entry name" value="Flavodoxin_fold"/>
</dbReference>
<dbReference type="Proteomes" id="UP000661691">
    <property type="component" value="Unassembled WGS sequence"/>
</dbReference>
<organism evidence="4 5">
    <name type="scientific">Polycladospora coralii</name>
    <dbReference type="NCBI Taxonomy" id="2771432"/>
    <lineage>
        <taxon>Bacteria</taxon>
        <taxon>Bacillati</taxon>
        <taxon>Bacillota</taxon>
        <taxon>Bacilli</taxon>
        <taxon>Bacillales</taxon>
        <taxon>Thermoactinomycetaceae</taxon>
        <taxon>Polycladospora</taxon>
    </lineage>
</organism>
<dbReference type="RefSeq" id="WP_191142626.1">
    <property type="nucleotide sequence ID" value="NZ_JACXAH010000030.1"/>
</dbReference>
<protein>
    <submittedName>
        <fullName evidence="4">NAD(P)H-dependent oxidoreductase</fullName>
    </submittedName>
</protein>
<comment type="caution">
    <text evidence="4">The sequence shown here is derived from an EMBL/GenBank/DDBJ whole genome shotgun (WGS) entry which is preliminary data.</text>
</comment>
<dbReference type="PANTHER" id="PTHR10204:SF34">
    <property type="entry name" value="NAD(P)H DEHYDROGENASE [QUINONE] 1 ISOFORM 1"/>
    <property type="match status" value="1"/>
</dbReference>
<dbReference type="InterPro" id="IPR051545">
    <property type="entry name" value="NAD(P)H_dehydrogenase_qn"/>
</dbReference>
<feature type="domain" description="Flavodoxin-like fold" evidence="3">
    <location>
        <begin position="1"/>
        <end position="185"/>
    </location>
</feature>
<evidence type="ECO:0000259" key="3">
    <source>
        <dbReference type="Pfam" id="PF02525"/>
    </source>
</evidence>
<evidence type="ECO:0000313" key="4">
    <source>
        <dbReference type="EMBL" id="MBD1373606.1"/>
    </source>
</evidence>
<gene>
    <name evidence="4" type="ORF">IC620_14760</name>
</gene>
<dbReference type="SUPFAM" id="SSF52218">
    <property type="entry name" value="Flavoproteins"/>
    <property type="match status" value="1"/>
</dbReference>
<dbReference type="Gene3D" id="3.40.50.360">
    <property type="match status" value="1"/>
</dbReference>
<keyword evidence="2" id="KW-0560">Oxidoreductase</keyword>
<dbReference type="InterPro" id="IPR029039">
    <property type="entry name" value="Flavoprotein-like_sf"/>
</dbReference>
<proteinExistence type="inferred from homology"/>
<name>A0A926RYK8_9BACL</name>
<dbReference type="PANTHER" id="PTHR10204">
    <property type="entry name" value="NAD P H OXIDOREDUCTASE-RELATED"/>
    <property type="match status" value="1"/>
</dbReference>
<accession>A0A926RYK8</accession>
<evidence type="ECO:0000256" key="2">
    <source>
        <dbReference type="ARBA" id="ARBA00023002"/>
    </source>
</evidence>
<dbReference type="GO" id="GO:0003955">
    <property type="term" value="F:NAD(P)H dehydrogenase (quinone) activity"/>
    <property type="evidence" value="ECO:0007669"/>
    <property type="project" value="TreeGrafter"/>
</dbReference>
<dbReference type="GO" id="GO:0005829">
    <property type="term" value="C:cytosol"/>
    <property type="evidence" value="ECO:0007669"/>
    <property type="project" value="TreeGrafter"/>
</dbReference>
<dbReference type="Pfam" id="PF02525">
    <property type="entry name" value="Flavodoxin_2"/>
    <property type="match status" value="1"/>
</dbReference>
<keyword evidence="5" id="KW-1185">Reference proteome</keyword>
<evidence type="ECO:0000256" key="1">
    <source>
        <dbReference type="ARBA" id="ARBA00006252"/>
    </source>
</evidence>
<reference evidence="4" key="1">
    <citation type="submission" date="2020-09" db="EMBL/GenBank/DDBJ databases">
        <title>A novel bacterium of genus Hazenella, isolated from South China Sea.</title>
        <authorList>
            <person name="Huang H."/>
            <person name="Mo K."/>
            <person name="Hu Y."/>
        </authorList>
    </citation>
    <scope>NUCLEOTIDE SEQUENCE</scope>
    <source>
        <strain evidence="4">IB182357</strain>
    </source>
</reference>